<evidence type="ECO:0000313" key="4">
    <source>
        <dbReference type="Proteomes" id="UP000692954"/>
    </source>
</evidence>
<keyword evidence="2" id="KW-0472">Membrane</keyword>
<reference evidence="3" key="1">
    <citation type="submission" date="2021-01" db="EMBL/GenBank/DDBJ databases">
        <authorList>
            <consortium name="Genoscope - CEA"/>
            <person name="William W."/>
        </authorList>
    </citation>
    <scope>NUCLEOTIDE SEQUENCE</scope>
</reference>
<evidence type="ECO:0000256" key="1">
    <source>
        <dbReference type="SAM" id="MobiDB-lite"/>
    </source>
</evidence>
<dbReference type="Proteomes" id="UP000692954">
    <property type="component" value="Unassembled WGS sequence"/>
</dbReference>
<dbReference type="OrthoDB" id="299304at2759"/>
<keyword evidence="4" id="KW-1185">Reference proteome</keyword>
<evidence type="ECO:0000256" key="2">
    <source>
        <dbReference type="SAM" id="Phobius"/>
    </source>
</evidence>
<feature type="transmembrane region" description="Helical" evidence="2">
    <location>
        <begin position="459"/>
        <end position="478"/>
    </location>
</feature>
<accession>A0A8S1NYZ3</accession>
<dbReference type="AlphaFoldDB" id="A0A8S1NYZ3"/>
<feature type="region of interest" description="Disordered" evidence="1">
    <location>
        <begin position="520"/>
        <end position="556"/>
    </location>
</feature>
<sequence>MFTIYMILQIFAASKEISIIPNEFNIIDTFQNFGIILGANITYLSENSHQCDIIKQKLINSQINEILLVPNAKEHFFESQFINGSLKEQINYNYILSMVPIQIETVVAVILFSNGNLAYIKEDNNNFIFVDSNYSISIDQTQLKIPVYMFYLSKTKQILIILHKELIKISINFNKSNIFESSLKQDDSRFLTTQNILFVENLLFIAGGQELAIYSIDLETFEKVDNSNLTMNFIDIKVFFENGIYKVFSLHRKQGVKIFTYDPNLQVFNQTSPLHRIPQQGYILGVYYNILIIVDDEQNQSIVYEFHYSQKDDLWNFFNLYKSQKKIKDIEFTEHYAILIGSNGHEIIYHSLPTEDYEMKNQVIIPGLESIYFLNKTGNYNQSLIGITKYTFFASQFYLSPQKIRCHNINTSTPMRFIYYQNSTQCSKLLQKEERKICLFIQNYTVNYIHTIISSKYKIQFEIILGVSLIIFIILLIIKKSRKNIKNTFHIEAAQQPDIQRHQSSIGTPMINEKQSLFSNQNQESNINEKSDSNINEKSDSNINEKSDSNINEKSESNINEKSNLNNESNQQLISNGSSLFQQEIEEKQNILHQSIKIDQNPS</sequence>
<feature type="compositionally biased region" description="Basic and acidic residues" evidence="1">
    <location>
        <begin position="527"/>
        <end position="556"/>
    </location>
</feature>
<dbReference type="EMBL" id="CAJJDN010000067">
    <property type="protein sequence ID" value="CAD8097060.1"/>
    <property type="molecule type" value="Genomic_DNA"/>
</dbReference>
<organism evidence="3 4">
    <name type="scientific">Paramecium sonneborni</name>
    <dbReference type="NCBI Taxonomy" id="65129"/>
    <lineage>
        <taxon>Eukaryota</taxon>
        <taxon>Sar</taxon>
        <taxon>Alveolata</taxon>
        <taxon>Ciliophora</taxon>
        <taxon>Intramacronucleata</taxon>
        <taxon>Oligohymenophorea</taxon>
        <taxon>Peniculida</taxon>
        <taxon>Parameciidae</taxon>
        <taxon>Paramecium</taxon>
    </lineage>
</organism>
<gene>
    <name evidence="3" type="ORF">PSON_ATCC_30995.1.T0670217</name>
</gene>
<protein>
    <recommendedName>
        <fullName evidence="5">Transmembrane protein</fullName>
    </recommendedName>
</protein>
<keyword evidence="2" id="KW-0812">Transmembrane</keyword>
<name>A0A8S1NYZ3_9CILI</name>
<evidence type="ECO:0000313" key="3">
    <source>
        <dbReference type="EMBL" id="CAD8097060.1"/>
    </source>
</evidence>
<keyword evidence="2" id="KW-1133">Transmembrane helix</keyword>
<evidence type="ECO:0008006" key="5">
    <source>
        <dbReference type="Google" id="ProtNLM"/>
    </source>
</evidence>
<proteinExistence type="predicted"/>
<comment type="caution">
    <text evidence="3">The sequence shown here is derived from an EMBL/GenBank/DDBJ whole genome shotgun (WGS) entry which is preliminary data.</text>
</comment>